<dbReference type="GO" id="GO:0004674">
    <property type="term" value="F:protein serine/threonine kinase activity"/>
    <property type="evidence" value="ECO:0007669"/>
    <property type="project" value="UniProtKB-KW"/>
</dbReference>
<keyword evidence="2" id="KW-0808">Transferase</keyword>
<dbReference type="Gene3D" id="1.10.510.10">
    <property type="entry name" value="Transferase(Phosphotransferase) domain 1"/>
    <property type="match status" value="1"/>
</dbReference>
<evidence type="ECO:0000256" key="3">
    <source>
        <dbReference type="ARBA" id="ARBA00022741"/>
    </source>
</evidence>
<comment type="similarity">
    <text evidence="7">Belongs to the protein kinase superfamily.</text>
</comment>
<dbReference type="PROSITE" id="PS50011">
    <property type="entry name" value="PROTEIN_KINASE_DOM"/>
    <property type="match status" value="1"/>
</dbReference>
<keyword evidence="5 6" id="KW-0067">ATP-binding</keyword>
<keyword evidence="3 6" id="KW-0547">Nucleotide-binding</keyword>
<dbReference type="SUPFAM" id="SSF56112">
    <property type="entry name" value="Protein kinase-like (PK-like)"/>
    <property type="match status" value="1"/>
</dbReference>
<dbReference type="EMBL" id="HBGH01007851">
    <property type="protein sequence ID" value="CAD9232234.1"/>
    <property type="molecule type" value="Transcribed_RNA"/>
</dbReference>
<accession>A0A7S1XCQ5</accession>
<dbReference type="GO" id="GO:0005524">
    <property type="term" value="F:ATP binding"/>
    <property type="evidence" value="ECO:0007669"/>
    <property type="project" value="UniProtKB-UniRule"/>
</dbReference>
<dbReference type="FunFam" id="1.10.510.10:FF:000098">
    <property type="entry name" value="Mitogen-activated protein kinase 1"/>
    <property type="match status" value="1"/>
</dbReference>
<dbReference type="Pfam" id="PF00069">
    <property type="entry name" value="Pkinase"/>
    <property type="match status" value="1"/>
</dbReference>
<organism evidence="10">
    <name type="scientific">Compsopogon caeruleus</name>
    <dbReference type="NCBI Taxonomy" id="31354"/>
    <lineage>
        <taxon>Eukaryota</taxon>
        <taxon>Rhodophyta</taxon>
        <taxon>Compsopogonophyceae</taxon>
        <taxon>Compsopogonales</taxon>
        <taxon>Compsopogonaceae</taxon>
        <taxon>Compsopogon</taxon>
    </lineage>
</organism>
<name>A0A7S1XCQ5_9RHOD</name>
<evidence type="ECO:0000256" key="6">
    <source>
        <dbReference type="PROSITE-ProRule" id="PRU10141"/>
    </source>
</evidence>
<dbReference type="FunFam" id="3.30.200.20:FF:000046">
    <property type="entry name" value="Mitogen-activated protein kinase"/>
    <property type="match status" value="1"/>
</dbReference>
<dbReference type="PANTHER" id="PTHR24055">
    <property type="entry name" value="MITOGEN-ACTIVATED PROTEIN KINASE"/>
    <property type="match status" value="1"/>
</dbReference>
<dbReference type="Gene3D" id="3.30.200.20">
    <property type="entry name" value="Phosphorylase Kinase, domain 1"/>
    <property type="match status" value="1"/>
</dbReference>
<sequence>MSTSTGNMEVVPISGRSKSRAALKKFFSRKGREETSIDEEGSGALGESQDVGGHGTSGAKGPVATAFDILKSRRLSRPASAFRNAQNAASGELAPGGTASSLGDDCVDHVSADKSGGGSRKSGRVPTKHTFTSSGTKFSVDVRYSLIKPIGTGAYGFVCAARDGRTDANVAIKKIPDACEDLTDAKRILREIRLMRALRHENILALQDMDVPSSIGQFRDVYMVTELMDTDLSKVLRRKQPLMEEQGKFFIYQILRGLKYLHSANVLHRDLKPANILVNANCDAKICDFGLARYVDPDQQEEKTEYVVTRWYRAPELMLSHHYTEAIDMWAVGCIIAEVLTKKTLFPGKDVKNQLEVICSIIGKPTEEEMWFITSKRAHKFIAELPDTDRVPFTELFTQCNPVGVDLMEQLLQFDPKKRPTATEALKHSYLAEYHDPSDEPIADSNFDVTDLEPPGENSCTKEDLRELLWQEALHFHPELKK</sequence>
<dbReference type="AlphaFoldDB" id="A0A7S1XCQ5"/>
<dbReference type="InterPro" id="IPR000719">
    <property type="entry name" value="Prot_kinase_dom"/>
</dbReference>
<reference evidence="10" key="1">
    <citation type="submission" date="2021-01" db="EMBL/GenBank/DDBJ databases">
        <authorList>
            <person name="Corre E."/>
            <person name="Pelletier E."/>
            <person name="Niang G."/>
            <person name="Scheremetjew M."/>
            <person name="Finn R."/>
            <person name="Kale V."/>
            <person name="Holt S."/>
            <person name="Cochrane G."/>
            <person name="Meng A."/>
            <person name="Brown T."/>
            <person name="Cohen L."/>
        </authorList>
    </citation>
    <scope>NUCLEOTIDE SEQUENCE</scope>
    <source>
        <strain evidence="10">SAG 36.94</strain>
    </source>
</reference>
<keyword evidence="4" id="KW-0418">Kinase</keyword>
<dbReference type="InterPro" id="IPR050117">
    <property type="entry name" value="MAPK"/>
</dbReference>
<evidence type="ECO:0000256" key="8">
    <source>
        <dbReference type="SAM" id="MobiDB-lite"/>
    </source>
</evidence>
<keyword evidence="1 7" id="KW-0723">Serine/threonine-protein kinase</keyword>
<proteinExistence type="inferred from homology"/>
<dbReference type="SMART" id="SM00220">
    <property type="entry name" value="S_TKc"/>
    <property type="match status" value="1"/>
</dbReference>
<evidence type="ECO:0000256" key="2">
    <source>
        <dbReference type="ARBA" id="ARBA00022679"/>
    </source>
</evidence>
<feature type="region of interest" description="Disordered" evidence="8">
    <location>
        <begin position="25"/>
        <end position="59"/>
    </location>
</feature>
<dbReference type="InterPro" id="IPR011009">
    <property type="entry name" value="Kinase-like_dom_sf"/>
</dbReference>
<evidence type="ECO:0000313" key="10">
    <source>
        <dbReference type="EMBL" id="CAD9232234.1"/>
    </source>
</evidence>
<dbReference type="PROSITE" id="PS00108">
    <property type="entry name" value="PROTEIN_KINASE_ST"/>
    <property type="match status" value="1"/>
</dbReference>
<evidence type="ECO:0000256" key="1">
    <source>
        <dbReference type="ARBA" id="ARBA00022527"/>
    </source>
</evidence>
<evidence type="ECO:0000256" key="7">
    <source>
        <dbReference type="RuleBase" id="RU000304"/>
    </source>
</evidence>
<dbReference type="InterPro" id="IPR017441">
    <property type="entry name" value="Protein_kinase_ATP_BS"/>
</dbReference>
<evidence type="ECO:0000259" key="9">
    <source>
        <dbReference type="PROSITE" id="PS50011"/>
    </source>
</evidence>
<dbReference type="CDD" id="cd07834">
    <property type="entry name" value="STKc_MAPK"/>
    <property type="match status" value="1"/>
</dbReference>
<feature type="region of interest" description="Disordered" evidence="8">
    <location>
        <begin position="81"/>
        <end position="100"/>
    </location>
</feature>
<feature type="region of interest" description="Disordered" evidence="8">
    <location>
        <begin position="109"/>
        <end position="132"/>
    </location>
</feature>
<feature type="binding site" evidence="6">
    <location>
        <position position="174"/>
    </location>
    <ligand>
        <name>ATP</name>
        <dbReference type="ChEBI" id="CHEBI:30616"/>
    </ligand>
</feature>
<evidence type="ECO:0000256" key="5">
    <source>
        <dbReference type="ARBA" id="ARBA00022840"/>
    </source>
</evidence>
<protein>
    <recommendedName>
        <fullName evidence="9">Protein kinase domain-containing protein</fullName>
    </recommendedName>
</protein>
<evidence type="ECO:0000256" key="4">
    <source>
        <dbReference type="ARBA" id="ARBA00022777"/>
    </source>
</evidence>
<feature type="domain" description="Protein kinase" evidence="9">
    <location>
        <begin position="144"/>
        <end position="431"/>
    </location>
</feature>
<gene>
    <name evidence="10" type="ORF">CCAE0312_LOCUS4315</name>
</gene>
<dbReference type="InterPro" id="IPR008271">
    <property type="entry name" value="Ser/Thr_kinase_AS"/>
</dbReference>
<dbReference type="PROSITE" id="PS00107">
    <property type="entry name" value="PROTEIN_KINASE_ATP"/>
    <property type="match status" value="1"/>
</dbReference>